<evidence type="ECO:0000256" key="8">
    <source>
        <dbReference type="ARBA" id="ARBA00032005"/>
    </source>
</evidence>
<accession>A0AAD7FUM5</accession>
<comment type="cofactor">
    <cofactor evidence="1 12 13">
        <name>Zn(2+)</name>
        <dbReference type="ChEBI" id="CHEBI:29105"/>
    </cofactor>
</comment>
<dbReference type="CDD" id="cd01283">
    <property type="entry name" value="cytidine_deaminase"/>
    <property type="match status" value="1"/>
</dbReference>
<feature type="binding site" evidence="12">
    <location>
        <position position="112"/>
    </location>
    <ligand>
        <name>Zn(2+)</name>
        <dbReference type="ChEBI" id="CHEBI:29105"/>
        <note>catalytic</note>
    </ligand>
</feature>
<sequence length="182" mass="19027">MSARVWAMSVEQRQDLIKAAFEGDLEISSGLISSSANVAKKNAYSPYSKFAVGAALLAADGTIYKGVNVENASYGGTICAERTAIVKAVSEGTTSFIALAVTTDVPAAISPCGMCRQVIREFCAQDMPILLVPGDYPKPPGDESEGKPGVTEGGVKETSIAELLPDSFGPEHLELPRTGGRT</sequence>
<evidence type="ECO:0000256" key="14">
    <source>
        <dbReference type="SAM" id="MobiDB-lite"/>
    </source>
</evidence>
<proteinExistence type="inferred from homology"/>
<comment type="function">
    <text evidence="2 13">This enzyme scavenges exogenous and endogenous cytidine and 2'-deoxycytidine for UMP synthesis.</text>
</comment>
<dbReference type="PANTHER" id="PTHR11644">
    <property type="entry name" value="CYTIDINE DEAMINASE"/>
    <property type="match status" value="1"/>
</dbReference>
<evidence type="ECO:0000256" key="7">
    <source>
        <dbReference type="ARBA" id="ARBA00022833"/>
    </source>
</evidence>
<dbReference type="EMBL" id="JARKIF010000003">
    <property type="protein sequence ID" value="KAJ7644042.1"/>
    <property type="molecule type" value="Genomic_DNA"/>
</dbReference>
<keyword evidence="7 12" id="KW-0862">Zinc</keyword>
<keyword evidence="6 13" id="KW-0378">Hydrolase</keyword>
<evidence type="ECO:0000256" key="3">
    <source>
        <dbReference type="ARBA" id="ARBA00006576"/>
    </source>
</evidence>
<feature type="binding site" evidence="12">
    <location>
        <position position="115"/>
    </location>
    <ligand>
        <name>Zn(2+)</name>
        <dbReference type="ChEBI" id="CHEBI:29105"/>
        <note>catalytic</note>
    </ligand>
</feature>
<dbReference type="EC" id="3.5.4.5" evidence="4 13"/>
<evidence type="ECO:0000313" key="16">
    <source>
        <dbReference type="EMBL" id="KAJ7644042.1"/>
    </source>
</evidence>
<dbReference type="GO" id="GO:0004126">
    <property type="term" value="F:cytidine deaminase activity"/>
    <property type="evidence" value="ECO:0007669"/>
    <property type="project" value="UniProtKB-UniRule"/>
</dbReference>
<evidence type="ECO:0000256" key="4">
    <source>
        <dbReference type="ARBA" id="ARBA00012783"/>
    </source>
</evidence>
<organism evidence="16 17">
    <name type="scientific">Roridomyces roridus</name>
    <dbReference type="NCBI Taxonomy" id="1738132"/>
    <lineage>
        <taxon>Eukaryota</taxon>
        <taxon>Fungi</taxon>
        <taxon>Dikarya</taxon>
        <taxon>Basidiomycota</taxon>
        <taxon>Agaricomycotina</taxon>
        <taxon>Agaricomycetes</taxon>
        <taxon>Agaricomycetidae</taxon>
        <taxon>Agaricales</taxon>
        <taxon>Marasmiineae</taxon>
        <taxon>Mycenaceae</taxon>
        <taxon>Roridomyces</taxon>
    </lineage>
</organism>
<keyword evidence="5 12" id="KW-0479">Metal-binding</keyword>
<dbReference type="GO" id="GO:0042802">
    <property type="term" value="F:identical protein binding"/>
    <property type="evidence" value="ECO:0007669"/>
    <property type="project" value="UniProtKB-ARBA"/>
</dbReference>
<evidence type="ECO:0000259" key="15">
    <source>
        <dbReference type="PROSITE" id="PS51747"/>
    </source>
</evidence>
<evidence type="ECO:0000256" key="6">
    <source>
        <dbReference type="ARBA" id="ARBA00022801"/>
    </source>
</evidence>
<dbReference type="PROSITE" id="PS00903">
    <property type="entry name" value="CYT_DCMP_DEAMINASES_1"/>
    <property type="match status" value="1"/>
</dbReference>
<dbReference type="PANTHER" id="PTHR11644:SF2">
    <property type="entry name" value="CYTIDINE DEAMINASE"/>
    <property type="match status" value="1"/>
</dbReference>
<feature type="domain" description="CMP/dCMP-type deaminase" evidence="15">
    <location>
        <begin position="27"/>
        <end position="171"/>
    </location>
</feature>
<reference evidence="16" key="1">
    <citation type="submission" date="2023-03" db="EMBL/GenBank/DDBJ databases">
        <title>Massive genome expansion in bonnet fungi (Mycena s.s.) driven by repeated elements and novel gene families across ecological guilds.</title>
        <authorList>
            <consortium name="Lawrence Berkeley National Laboratory"/>
            <person name="Harder C.B."/>
            <person name="Miyauchi S."/>
            <person name="Viragh M."/>
            <person name="Kuo A."/>
            <person name="Thoen E."/>
            <person name="Andreopoulos B."/>
            <person name="Lu D."/>
            <person name="Skrede I."/>
            <person name="Drula E."/>
            <person name="Henrissat B."/>
            <person name="Morin E."/>
            <person name="Kohler A."/>
            <person name="Barry K."/>
            <person name="LaButti K."/>
            <person name="Morin E."/>
            <person name="Salamov A."/>
            <person name="Lipzen A."/>
            <person name="Mereny Z."/>
            <person name="Hegedus B."/>
            <person name="Baldrian P."/>
            <person name="Stursova M."/>
            <person name="Weitz H."/>
            <person name="Taylor A."/>
            <person name="Grigoriev I.V."/>
            <person name="Nagy L.G."/>
            <person name="Martin F."/>
            <person name="Kauserud H."/>
        </authorList>
    </citation>
    <scope>NUCLEOTIDE SEQUENCE</scope>
    <source>
        <strain evidence="16">9284</strain>
    </source>
</reference>
<evidence type="ECO:0000313" key="17">
    <source>
        <dbReference type="Proteomes" id="UP001221142"/>
    </source>
</evidence>
<evidence type="ECO:0000256" key="1">
    <source>
        <dbReference type="ARBA" id="ARBA00001947"/>
    </source>
</evidence>
<dbReference type="InterPro" id="IPR016193">
    <property type="entry name" value="Cytidine_deaminase-like"/>
</dbReference>
<dbReference type="GO" id="GO:0072527">
    <property type="term" value="P:pyrimidine-containing compound metabolic process"/>
    <property type="evidence" value="ECO:0007669"/>
    <property type="project" value="UniProtKB-ARBA"/>
</dbReference>
<dbReference type="NCBIfam" id="NF004064">
    <property type="entry name" value="PRK05578.1"/>
    <property type="match status" value="1"/>
</dbReference>
<feature type="binding site" evidence="12">
    <location>
        <position position="79"/>
    </location>
    <ligand>
        <name>Zn(2+)</name>
        <dbReference type="ChEBI" id="CHEBI:29105"/>
        <note>catalytic</note>
    </ligand>
</feature>
<dbReference type="GO" id="GO:0005829">
    <property type="term" value="C:cytosol"/>
    <property type="evidence" value="ECO:0007669"/>
    <property type="project" value="TreeGrafter"/>
</dbReference>
<dbReference type="Proteomes" id="UP001221142">
    <property type="component" value="Unassembled WGS sequence"/>
</dbReference>
<dbReference type="NCBIfam" id="TIGR01354">
    <property type="entry name" value="cyt_deam_tetra"/>
    <property type="match status" value="1"/>
</dbReference>
<dbReference type="Pfam" id="PF00383">
    <property type="entry name" value="dCMP_cyt_deam_1"/>
    <property type="match status" value="1"/>
</dbReference>
<dbReference type="InterPro" id="IPR050202">
    <property type="entry name" value="Cyt/Deoxycyt_deaminase"/>
</dbReference>
<comment type="caution">
    <text evidence="16">The sequence shown here is derived from an EMBL/GenBank/DDBJ whole genome shotgun (WGS) entry which is preliminary data.</text>
</comment>
<comment type="similarity">
    <text evidence="3 13">Belongs to the cytidine and deoxycytidylate deaminase family.</text>
</comment>
<dbReference type="FunFam" id="3.40.140.10:FF:000008">
    <property type="entry name" value="Cytidine deaminase"/>
    <property type="match status" value="1"/>
</dbReference>
<dbReference type="AlphaFoldDB" id="A0AAD7FUM5"/>
<comment type="catalytic activity">
    <reaction evidence="13">
        <text>2'-deoxycytidine + H2O + H(+) = 2'-deoxyuridine + NH4(+)</text>
        <dbReference type="Rhea" id="RHEA:13433"/>
        <dbReference type="ChEBI" id="CHEBI:15377"/>
        <dbReference type="ChEBI" id="CHEBI:15378"/>
        <dbReference type="ChEBI" id="CHEBI:15698"/>
        <dbReference type="ChEBI" id="CHEBI:16450"/>
        <dbReference type="ChEBI" id="CHEBI:28938"/>
        <dbReference type="EC" id="3.5.4.5"/>
    </reaction>
</comment>
<evidence type="ECO:0000256" key="2">
    <source>
        <dbReference type="ARBA" id="ARBA00003949"/>
    </source>
</evidence>
<keyword evidence="17" id="KW-1185">Reference proteome</keyword>
<dbReference type="SUPFAM" id="SSF53927">
    <property type="entry name" value="Cytidine deaminase-like"/>
    <property type="match status" value="1"/>
</dbReference>
<evidence type="ECO:0000256" key="11">
    <source>
        <dbReference type="PIRSR" id="PIRSR606262-2"/>
    </source>
</evidence>
<dbReference type="GO" id="GO:0055086">
    <property type="term" value="P:nucleobase-containing small molecule metabolic process"/>
    <property type="evidence" value="ECO:0007669"/>
    <property type="project" value="UniProtKB-ARBA"/>
</dbReference>
<comment type="catalytic activity">
    <reaction evidence="9 13">
        <text>cytidine + H2O + H(+) = uridine + NH4(+)</text>
        <dbReference type="Rhea" id="RHEA:16069"/>
        <dbReference type="ChEBI" id="CHEBI:15377"/>
        <dbReference type="ChEBI" id="CHEBI:15378"/>
        <dbReference type="ChEBI" id="CHEBI:16704"/>
        <dbReference type="ChEBI" id="CHEBI:17562"/>
        <dbReference type="ChEBI" id="CHEBI:28938"/>
        <dbReference type="EC" id="3.5.4.5"/>
    </reaction>
</comment>
<dbReference type="GO" id="GO:0008270">
    <property type="term" value="F:zinc ion binding"/>
    <property type="evidence" value="ECO:0007669"/>
    <property type="project" value="UniProtKB-UniRule"/>
</dbReference>
<evidence type="ECO:0000256" key="12">
    <source>
        <dbReference type="PIRSR" id="PIRSR606262-3"/>
    </source>
</evidence>
<dbReference type="InterPro" id="IPR006262">
    <property type="entry name" value="Cyt_deam_tetra"/>
</dbReference>
<protein>
    <recommendedName>
        <fullName evidence="4 13">Cytidine deaminase</fullName>
        <ecNumber evidence="4 13">3.5.4.5</ecNumber>
    </recommendedName>
    <alternativeName>
        <fullName evidence="8 13">Cytidine aminohydrolase</fullName>
    </alternativeName>
</protein>
<evidence type="ECO:0000256" key="9">
    <source>
        <dbReference type="ARBA" id="ARBA00049558"/>
    </source>
</evidence>
<name>A0AAD7FUM5_9AGAR</name>
<gene>
    <name evidence="16" type="ORF">FB45DRAFT_286471</name>
</gene>
<evidence type="ECO:0000256" key="5">
    <source>
        <dbReference type="ARBA" id="ARBA00022723"/>
    </source>
</evidence>
<dbReference type="Gene3D" id="3.40.140.10">
    <property type="entry name" value="Cytidine Deaminase, domain 2"/>
    <property type="match status" value="1"/>
</dbReference>
<dbReference type="PROSITE" id="PS51747">
    <property type="entry name" value="CYT_DCMP_DEAMINASES_2"/>
    <property type="match status" value="1"/>
</dbReference>
<feature type="region of interest" description="Disordered" evidence="14">
    <location>
        <begin position="134"/>
        <end position="182"/>
    </location>
</feature>
<feature type="binding site" evidence="11">
    <location>
        <begin position="68"/>
        <end position="74"/>
    </location>
    <ligand>
        <name>substrate</name>
    </ligand>
</feature>
<dbReference type="InterPro" id="IPR002125">
    <property type="entry name" value="CMP_dCMP_dom"/>
</dbReference>
<dbReference type="InterPro" id="IPR016192">
    <property type="entry name" value="APOBEC/CMP_deaminase_Zn-bd"/>
</dbReference>
<evidence type="ECO:0000256" key="10">
    <source>
        <dbReference type="PIRSR" id="PIRSR606262-1"/>
    </source>
</evidence>
<feature type="active site" description="Proton donor" evidence="10">
    <location>
        <position position="81"/>
    </location>
</feature>
<evidence type="ECO:0000256" key="13">
    <source>
        <dbReference type="RuleBase" id="RU364006"/>
    </source>
</evidence>